<evidence type="ECO:0000259" key="2">
    <source>
        <dbReference type="SMART" id="SM00014"/>
    </source>
</evidence>
<dbReference type="Pfam" id="PF01569">
    <property type="entry name" value="PAP2"/>
    <property type="match status" value="1"/>
</dbReference>
<dbReference type="RefSeq" id="WP_034295972.1">
    <property type="nucleotide sequence ID" value="NZ_CP091519.2"/>
</dbReference>
<reference evidence="3 4" key="1">
    <citation type="submission" date="2018-06" db="EMBL/GenBank/DDBJ databases">
        <authorList>
            <consortium name="Pathogen Informatics"/>
            <person name="Doyle S."/>
        </authorList>
    </citation>
    <scope>NUCLEOTIDE SEQUENCE [LARGE SCALE GENOMIC DNA]</scope>
    <source>
        <strain evidence="3 4">NCTC10283</strain>
    </source>
</reference>
<dbReference type="PANTHER" id="PTHR14969:SF54">
    <property type="entry name" value="PHOSPHATIDYLGLYCEROPHOSPHATASE B"/>
    <property type="match status" value="1"/>
</dbReference>
<dbReference type="SMART" id="SM00014">
    <property type="entry name" value="acidPPc"/>
    <property type="match status" value="1"/>
</dbReference>
<feature type="domain" description="Phosphatidic acid phosphatase type 2/haloperoxidase" evidence="2">
    <location>
        <begin position="79"/>
        <end position="228"/>
    </location>
</feature>
<dbReference type="EMBL" id="UFSO01000002">
    <property type="protein sequence ID" value="SSY71131.1"/>
    <property type="molecule type" value="Genomic_DNA"/>
</dbReference>
<keyword evidence="1" id="KW-0812">Transmembrane</keyword>
<dbReference type="InterPro" id="IPR000326">
    <property type="entry name" value="PAP2/HPO"/>
</dbReference>
<gene>
    <name evidence="3" type="primary">pgpB</name>
    <name evidence="3" type="ORF">NCTC10283_01271</name>
</gene>
<feature type="transmembrane region" description="Helical" evidence="1">
    <location>
        <begin position="168"/>
        <end position="187"/>
    </location>
</feature>
<dbReference type="GO" id="GO:0008962">
    <property type="term" value="F:phosphatidylglycerophosphatase activity"/>
    <property type="evidence" value="ECO:0007669"/>
    <property type="project" value="UniProtKB-EC"/>
</dbReference>
<dbReference type="InterPro" id="IPR036938">
    <property type="entry name" value="PAP2/HPO_sf"/>
</dbReference>
<dbReference type="SUPFAM" id="SSF48317">
    <property type="entry name" value="Acid phosphatase/Vanadium-dependent haloperoxidase"/>
    <property type="match status" value="1"/>
</dbReference>
<keyword evidence="1" id="KW-1133">Transmembrane helix</keyword>
<proteinExistence type="predicted"/>
<keyword evidence="3" id="KW-0378">Hydrolase</keyword>
<evidence type="ECO:0000313" key="4">
    <source>
        <dbReference type="Proteomes" id="UP000254209"/>
    </source>
</evidence>
<dbReference type="Gene3D" id="1.20.144.10">
    <property type="entry name" value="Phosphatidic acid phosphatase type 2/haloperoxidase"/>
    <property type="match status" value="1"/>
</dbReference>
<keyword evidence="1" id="KW-0472">Membrane</keyword>
<name>A0A376BN97_9NEIS</name>
<feature type="transmembrane region" description="Helical" evidence="1">
    <location>
        <begin position="44"/>
        <end position="68"/>
    </location>
</feature>
<organism evidence="3 4">
    <name type="scientific">Alysiella crassa</name>
    <dbReference type="NCBI Taxonomy" id="153491"/>
    <lineage>
        <taxon>Bacteria</taxon>
        <taxon>Pseudomonadati</taxon>
        <taxon>Pseudomonadota</taxon>
        <taxon>Betaproteobacteria</taxon>
        <taxon>Neisseriales</taxon>
        <taxon>Neisseriaceae</taxon>
        <taxon>Alysiella</taxon>
    </lineage>
</organism>
<protein>
    <submittedName>
        <fullName evidence="3">Phosphatidylglycerophosphatase B</fullName>
        <ecNumber evidence="3">3.1.3.27</ecNumber>
    </submittedName>
</protein>
<dbReference type="STRING" id="1120980.GCA_000745955_02653"/>
<dbReference type="Proteomes" id="UP000254209">
    <property type="component" value="Unassembled WGS sequence"/>
</dbReference>
<dbReference type="AlphaFoldDB" id="A0A376BN97"/>
<dbReference type="EC" id="3.1.3.27" evidence="3"/>
<dbReference type="PANTHER" id="PTHR14969">
    <property type="entry name" value="SPHINGOSINE-1-PHOSPHATE PHOSPHOHYDROLASE"/>
    <property type="match status" value="1"/>
</dbReference>
<feature type="transmembrane region" description="Helical" evidence="1">
    <location>
        <begin position="7"/>
        <end position="24"/>
    </location>
</feature>
<dbReference type="CDD" id="cd01610">
    <property type="entry name" value="PAP2_like"/>
    <property type="match status" value="1"/>
</dbReference>
<evidence type="ECO:0000256" key="1">
    <source>
        <dbReference type="SAM" id="Phobius"/>
    </source>
</evidence>
<accession>A0A376BN97</accession>
<dbReference type="OrthoDB" id="9780918at2"/>
<feature type="transmembrane region" description="Helical" evidence="1">
    <location>
        <begin position="207"/>
        <end position="229"/>
    </location>
</feature>
<dbReference type="GO" id="GO:0005886">
    <property type="term" value="C:plasma membrane"/>
    <property type="evidence" value="ECO:0007669"/>
    <property type="project" value="TreeGrafter"/>
</dbReference>
<evidence type="ECO:0000313" key="3">
    <source>
        <dbReference type="EMBL" id="SSY71131.1"/>
    </source>
</evidence>
<keyword evidence="4" id="KW-1185">Reference proteome</keyword>
<sequence length="242" mass="27596">MNTYLKLTIYTGILLLVPVYFWLVDYQWSLSQVGLITETMPMILLTWTGSPPYAIGTVVVLLASGLFLTRKYWDWRMVVAMCALSLGGTQAVKLTMKEVFQEPRPYVVALENGGYLEEYGYPPHSFYQQDTETQAKIVYHTAYNTDSQILTQYQSTELGYSFPSGHTIFAAAWLLVWVGLLRGAWGFQAALTVWAAAMAYTRVRLGMHYPVDLFVSILLAWLIHVYLFAKILPRLQKYFQAA</sequence>